<sequence>MKLRKHKIWIVCGMILGICLFTACGKTTGKSEIIGTWSSVEGSSKFIFNEDGTWIFDANCPANGTWIITEGKNEIQMPSQAGLGQDMWHVGGVHEFSIDGNRLNLDGVGEFEKE</sequence>
<comment type="caution">
    <text evidence="2">The sequence shown here is derived from an EMBL/GenBank/DDBJ whole genome shotgun (WGS) entry which is preliminary data.</text>
</comment>
<keyword evidence="1" id="KW-0732">Signal</keyword>
<dbReference type="Proteomes" id="UP000005561">
    <property type="component" value="Unassembled WGS sequence"/>
</dbReference>
<feature type="chain" id="PRO_5038564181" description="DUF5640 domain-containing protein" evidence="1">
    <location>
        <begin position="24"/>
        <end position="114"/>
    </location>
</feature>
<dbReference type="OrthoDB" id="2064190at2"/>
<dbReference type="PROSITE" id="PS51257">
    <property type="entry name" value="PROKAR_LIPOPROTEIN"/>
    <property type="match status" value="1"/>
</dbReference>
<feature type="signal peptide" evidence="1">
    <location>
        <begin position="1"/>
        <end position="23"/>
    </location>
</feature>
<evidence type="ECO:0000256" key="1">
    <source>
        <dbReference type="SAM" id="SignalP"/>
    </source>
</evidence>
<reference evidence="2" key="1">
    <citation type="submission" date="2009-07" db="EMBL/GenBank/DDBJ databases">
        <authorList>
            <person name="Weinstock G."/>
            <person name="Sodergren E."/>
            <person name="Clifton S."/>
            <person name="Fulton L."/>
            <person name="Fulton B."/>
            <person name="Courtney L."/>
            <person name="Fronick C."/>
            <person name="Harrison M."/>
            <person name="Strong C."/>
            <person name="Farmer C."/>
            <person name="Delahaunty K."/>
            <person name="Markovic C."/>
            <person name="Hall O."/>
            <person name="Minx P."/>
            <person name="Tomlinson C."/>
            <person name="Mitreva M."/>
            <person name="Nelson J."/>
            <person name="Hou S."/>
            <person name="Wollam A."/>
            <person name="Pepin K.H."/>
            <person name="Johnson M."/>
            <person name="Bhonagiri V."/>
            <person name="Nash W.E."/>
            <person name="Warren W."/>
            <person name="Chinwalla A."/>
            <person name="Mardis E.R."/>
            <person name="Wilson R.K."/>
        </authorList>
    </citation>
    <scope>NUCLEOTIDE SEQUENCE [LARGE SCALE GENOMIC DNA]</scope>
    <source>
        <strain evidence="2">DSM 14469</strain>
    </source>
</reference>
<dbReference type="AlphaFoldDB" id="C6LL76"/>
<organism evidence="2 3">
    <name type="scientific">Marvinbryantia formatexigens DSM 14469</name>
    <dbReference type="NCBI Taxonomy" id="478749"/>
    <lineage>
        <taxon>Bacteria</taxon>
        <taxon>Bacillati</taxon>
        <taxon>Bacillota</taxon>
        <taxon>Clostridia</taxon>
        <taxon>Lachnospirales</taxon>
        <taxon>Lachnospiraceae</taxon>
        <taxon>Marvinbryantia</taxon>
    </lineage>
</organism>
<dbReference type="RefSeq" id="WP_006864175.1">
    <property type="nucleotide sequence ID" value="NZ_ACCL02000028.1"/>
</dbReference>
<evidence type="ECO:0008006" key="4">
    <source>
        <dbReference type="Google" id="ProtNLM"/>
    </source>
</evidence>
<evidence type="ECO:0000313" key="3">
    <source>
        <dbReference type="Proteomes" id="UP000005561"/>
    </source>
</evidence>
<gene>
    <name evidence="2" type="ORF">BRYFOR_09423</name>
</gene>
<name>C6LL76_9FIRM</name>
<protein>
    <recommendedName>
        <fullName evidence="4">DUF5640 domain-containing protein</fullName>
    </recommendedName>
</protein>
<evidence type="ECO:0000313" key="2">
    <source>
        <dbReference type="EMBL" id="EET58587.1"/>
    </source>
</evidence>
<dbReference type="EMBL" id="ACCL02000028">
    <property type="protein sequence ID" value="EET58587.1"/>
    <property type="molecule type" value="Genomic_DNA"/>
</dbReference>
<accession>C6LL76</accession>
<keyword evidence="3" id="KW-1185">Reference proteome</keyword>
<proteinExistence type="predicted"/>